<reference evidence="2" key="1">
    <citation type="journal article" date="2013" name="Genetics">
        <title>The draft genome and transcriptome of Panagrellus redivivus are shaped by the harsh demands of a free-living lifestyle.</title>
        <authorList>
            <person name="Srinivasan J."/>
            <person name="Dillman A.R."/>
            <person name="Macchietto M.G."/>
            <person name="Heikkinen L."/>
            <person name="Lakso M."/>
            <person name="Fracchia K.M."/>
            <person name="Antoshechkin I."/>
            <person name="Mortazavi A."/>
            <person name="Wong G."/>
            <person name="Sternberg P.W."/>
        </authorList>
    </citation>
    <scope>NUCLEOTIDE SEQUENCE [LARGE SCALE GENOMIC DNA]</scope>
    <source>
        <strain evidence="2">MT8872</strain>
    </source>
</reference>
<dbReference type="AlphaFoldDB" id="A0A7E4ZQE6"/>
<name>A0A7E4ZQE6_PANRE</name>
<evidence type="ECO:0000256" key="1">
    <source>
        <dbReference type="SAM" id="MobiDB-lite"/>
    </source>
</evidence>
<dbReference type="Proteomes" id="UP000492821">
    <property type="component" value="Unassembled WGS sequence"/>
</dbReference>
<accession>A0A7E4ZQE6</accession>
<dbReference type="WBParaSite" id="Pan_g11234.t1">
    <property type="protein sequence ID" value="Pan_g11234.t1"/>
    <property type="gene ID" value="Pan_g11234"/>
</dbReference>
<feature type="region of interest" description="Disordered" evidence="1">
    <location>
        <begin position="338"/>
        <end position="367"/>
    </location>
</feature>
<protein>
    <submittedName>
        <fullName evidence="3">TPR_REGION domain-containing protein</fullName>
    </submittedName>
</protein>
<evidence type="ECO:0000313" key="2">
    <source>
        <dbReference type="Proteomes" id="UP000492821"/>
    </source>
</evidence>
<dbReference type="GO" id="GO:0000184">
    <property type="term" value="P:nuclear-transcribed mRNA catabolic process, nonsense-mediated decay"/>
    <property type="evidence" value="ECO:0007669"/>
    <property type="project" value="UniProtKB-KW"/>
</dbReference>
<dbReference type="SUPFAM" id="SSF48452">
    <property type="entry name" value="TPR-like"/>
    <property type="match status" value="1"/>
</dbReference>
<evidence type="ECO:0000313" key="3">
    <source>
        <dbReference type="WBParaSite" id="Pan_g11234.t1"/>
    </source>
</evidence>
<sequence length="733" mass="83211">MDSPPEKKASKPRVLTVDDLLPFGHGNKAKMLMRHLDGVNAITEASGLKDPKFEKLRNMFIAECEKAMTQPDWRMKVYPCLYKTAFYATIVIYREALAKGQSVSRFRAEYIEFTDKAVKYLLQLQKTYPEVAYEAFLHMGDISRYSLDILKDNSKYDKALQYYSQAVGLEPQRGHTYNNIALLLNLHNKSNYWRSACLFLRSAICAEPFRASLESLRRMASKLPGGVPKVQIIAIEYVLAMQEEKFSSVILDEPKKMWNDAITAELNKDSPNRMMLVETFVIVVLGSIAALTAKDDTNNRTSYLIQSICDDFKRFFKDVATAEDPEVIQERVRNRYRQARARRAAQQSTSESETETESEPQVPDELPRRPALGEITVQQLDAQNNVPQPDVPHSGENGSDEDMQSTEADSASSESDSDDSSSSSATSSEDIPVFMPIPGTDLNKALLALLIEWFDHIDELLKPRQLNVGLRMALQTLQSVFQLLLDTANTVQSDFDMAALENEDEMIRNRVIWHIRTPAINMPQQYFNTFLPVLLDGAKEWDSFPIMFDKYYKAAPKKRPASPEVSDAVKQGRTLAKMRSLYKTDDSPPYTGFPSHVLVKADVMTTRLSVVRSIAAAGCTVLMTRSTMALFDKTKTKDAEVRAAVRFLEEAMKADFVRLVEDHPGNMYLIAHEFLVFEFRDDYNGLFVILSTGDKTAERILPPSKTLREFPVWTEGIDKFSERFAAELRVPRW</sequence>
<dbReference type="Gene3D" id="1.25.40.10">
    <property type="entry name" value="Tetratricopeptide repeat domain"/>
    <property type="match status" value="1"/>
</dbReference>
<feature type="region of interest" description="Disordered" evidence="1">
    <location>
        <begin position="381"/>
        <end position="433"/>
    </location>
</feature>
<dbReference type="InterPro" id="IPR011990">
    <property type="entry name" value="TPR-like_helical_dom_sf"/>
</dbReference>
<feature type="compositionally biased region" description="Low complexity" evidence="1">
    <location>
        <begin position="405"/>
        <end position="430"/>
    </location>
</feature>
<organism evidence="2 3">
    <name type="scientific">Panagrellus redivivus</name>
    <name type="common">Microworm</name>
    <dbReference type="NCBI Taxonomy" id="6233"/>
    <lineage>
        <taxon>Eukaryota</taxon>
        <taxon>Metazoa</taxon>
        <taxon>Ecdysozoa</taxon>
        <taxon>Nematoda</taxon>
        <taxon>Chromadorea</taxon>
        <taxon>Rhabditida</taxon>
        <taxon>Tylenchina</taxon>
        <taxon>Panagrolaimomorpha</taxon>
        <taxon>Panagrolaimoidea</taxon>
        <taxon>Panagrolaimidae</taxon>
        <taxon>Panagrellus</taxon>
    </lineage>
</organism>
<proteinExistence type="predicted"/>
<reference evidence="3" key="2">
    <citation type="submission" date="2020-10" db="UniProtKB">
        <authorList>
            <consortium name="WormBaseParasite"/>
        </authorList>
    </citation>
    <scope>IDENTIFICATION</scope>
</reference>
<keyword evidence="2" id="KW-1185">Reference proteome</keyword>